<dbReference type="InterPro" id="IPR011051">
    <property type="entry name" value="RmlC_Cupin_sf"/>
</dbReference>
<dbReference type="Gene3D" id="2.60.120.10">
    <property type="entry name" value="Jelly Rolls"/>
    <property type="match status" value="1"/>
</dbReference>
<dbReference type="OrthoDB" id="6877662at2"/>
<accession>A0A1X7BSS8</accession>
<dbReference type="Pfam" id="PF06249">
    <property type="entry name" value="EutQ"/>
    <property type="match status" value="1"/>
</dbReference>
<name>A0A1X7BSS8_9RHOB</name>
<reference evidence="1 2" key="1">
    <citation type="submission" date="2017-03" db="EMBL/GenBank/DDBJ databases">
        <authorList>
            <person name="Afonso C.L."/>
            <person name="Miller P.J."/>
            <person name="Scott M.A."/>
            <person name="Spackman E."/>
            <person name="Goraichik I."/>
            <person name="Dimitrov K.M."/>
            <person name="Suarez D.L."/>
            <person name="Swayne D.E."/>
        </authorList>
    </citation>
    <scope>NUCLEOTIDE SEQUENCE [LARGE SCALE GENOMIC DNA]</scope>
    <source>
        <strain evidence="1 2">CECT 7745</strain>
    </source>
</reference>
<dbReference type="PANTHER" id="PTHR36169">
    <property type="entry name" value="ETHANOLAMINE UTILIZATION PROTEIN EUTQ"/>
    <property type="match status" value="1"/>
</dbReference>
<gene>
    <name evidence="1" type="primary">eutQ_2</name>
    <name evidence="1" type="ORF">ROA7745_02452</name>
</gene>
<proteinExistence type="predicted"/>
<dbReference type="PANTHER" id="PTHR36169:SF1">
    <property type="entry name" value="ACETATE KINASE EUTQ"/>
    <property type="match status" value="1"/>
</dbReference>
<dbReference type="InterPro" id="IPR010424">
    <property type="entry name" value="EutQ"/>
</dbReference>
<dbReference type="SUPFAM" id="SSF51182">
    <property type="entry name" value="RmlC-like cupins"/>
    <property type="match status" value="1"/>
</dbReference>
<dbReference type="Proteomes" id="UP000193224">
    <property type="component" value="Unassembled WGS sequence"/>
</dbReference>
<dbReference type="InterPro" id="IPR014710">
    <property type="entry name" value="RmlC-like_jellyroll"/>
</dbReference>
<dbReference type="AlphaFoldDB" id="A0A1X7BSS8"/>
<evidence type="ECO:0000313" key="1">
    <source>
        <dbReference type="EMBL" id="SMC12624.1"/>
    </source>
</evidence>
<sequence>MPAMKHISGDVLGEKLPNMAELGPHAFLDDFATSDDAEKPMTAGLFRLEAGEAVTYDYTYHEFKLIIDGEFHVTDDTGQTVTATKGDLFYFPKGSVITFSSPSYGVGYFCGQRGEGEA</sequence>
<dbReference type="EMBL" id="FWXB01000008">
    <property type="protein sequence ID" value="SMC12624.1"/>
    <property type="molecule type" value="Genomic_DNA"/>
</dbReference>
<keyword evidence="2" id="KW-1185">Reference proteome</keyword>
<protein>
    <submittedName>
        <fullName evidence="1">Ethanolamine utilization protein EutQ</fullName>
    </submittedName>
</protein>
<organism evidence="1 2">
    <name type="scientific">Roseovarius aestuarii</name>
    <dbReference type="NCBI Taxonomy" id="475083"/>
    <lineage>
        <taxon>Bacteria</taxon>
        <taxon>Pseudomonadati</taxon>
        <taxon>Pseudomonadota</taxon>
        <taxon>Alphaproteobacteria</taxon>
        <taxon>Rhodobacterales</taxon>
        <taxon>Roseobacteraceae</taxon>
        <taxon>Roseovarius</taxon>
    </lineage>
</organism>
<dbReference type="CDD" id="cd02228">
    <property type="entry name" value="cupin_EutQ"/>
    <property type="match status" value="1"/>
</dbReference>
<evidence type="ECO:0000313" key="2">
    <source>
        <dbReference type="Proteomes" id="UP000193224"/>
    </source>
</evidence>